<dbReference type="OrthoDB" id="6370703at2"/>
<dbReference type="InterPro" id="IPR009081">
    <property type="entry name" value="PP-bd_ACP"/>
</dbReference>
<keyword evidence="3" id="KW-1185">Reference proteome</keyword>
<evidence type="ECO:0000259" key="1">
    <source>
        <dbReference type="PROSITE" id="PS50075"/>
    </source>
</evidence>
<dbReference type="Proteomes" id="UP000184432">
    <property type="component" value="Unassembled WGS sequence"/>
</dbReference>
<dbReference type="InterPro" id="IPR036736">
    <property type="entry name" value="ACP-like_sf"/>
</dbReference>
<feature type="domain" description="Carrier" evidence="1">
    <location>
        <begin position="1"/>
        <end position="83"/>
    </location>
</feature>
<dbReference type="Gene3D" id="1.10.1200.10">
    <property type="entry name" value="ACP-like"/>
    <property type="match status" value="1"/>
</dbReference>
<name>A0A1M6ARV9_9FLAO</name>
<sequence>MDTLKILDTIKDGLLDSIPNIAKEQIQLEAHLKNDLGIDSLSSMFFLTYLEDHIHGFEVNADTIEARHFNTLQTIYDYVLSELKVNTSVSVH</sequence>
<dbReference type="AlphaFoldDB" id="A0A1M6ARV9"/>
<accession>A0A1M6ARV9</accession>
<dbReference type="EMBL" id="FQYP01000001">
    <property type="protein sequence ID" value="SHI39202.1"/>
    <property type="molecule type" value="Genomic_DNA"/>
</dbReference>
<evidence type="ECO:0000313" key="3">
    <source>
        <dbReference type="Proteomes" id="UP000184432"/>
    </source>
</evidence>
<organism evidence="2 3">
    <name type="scientific">Aquimarina spongiae</name>
    <dbReference type="NCBI Taxonomy" id="570521"/>
    <lineage>
        <taxon>Bacteria</taxon>
        <taxon>Pseudomonadati</taxon>
        <taxon>Bacteroidota</taxon>
        <taxon>Flavobacteriia</taxon>
        <taxon>Flavobacteriales</taxon>
        <taxon>Flavobacteriaceae</taxon>
        <taxon>Aquimarina</taxon>
    </lineage>
</organism>
<dbReference type="STRING" id="570521.SAMN04488508_101441"/>
<dbReference type="PROSITE" id="PS50075">
    <property type="entry name" value="CARRIER"/>
    <property type="match status" value="1"/>
</dbReference>
<protein>
    <submittedName>
        <fullName evidence="2">Acyl carrier protein</fullName>
    </submittedName>
</protein>
<gene>
    <name evidence="2" type="ORF">SAMN04488508_101441</name>
</gene>
<dbReference type="Pfam" id="PF00550">
    <property type="entry name" value="PP-binding"/>
    <property type="match status" value="1"/>
</dbReference>
<dbReference type="RefSeq" id="WP_073313309.1">
    <property type="nucleotide sequence ID" value="NZ_FQYP01000001.1"/>
</dbReference>
<dbReference type="SUPFAM" id="SSF47336">
    <property type="entry name" value="ACP-like"/>
    <property type="match status" value="1"/>
</dbReference>
<evidence type="ECO:0000313" key="2">
    <source>
        <dbReference type="EMBL" id="SHI39202.1"/>
    </source>
</evidence>
<reference evidence="3" key="1">
    <citation type="submission" date="2016-11" db="EMBL/GenBank/DDBJ databases">
        <authorList>
            <person name="Varghese N."/>
            <person name="Submissions S."/>
        </authorList>
    </citation>
    <scope>NUCLEOTIDE SEQUENCE [LARGE SCALE GENOMIC DNA]</scope>
    <source>
        <strain evidence="3">DSM 22623</strain>
    </source>
</reference>
<proteinExistence type="predicted"/>